<dbReference type="AlphaFoldDB" id="A0A0B6Z8L8"/>
<sequence>MFIKDIFRFEKHPLHVDKMTIKDSQGQSKAIMLIPSLATDFQLLYTRWLKKYRTLFDHHTASVFFFIATNLIILI</sequence>
<reference evidence="1" key="1">
    <citation type="submission" date="2014-12" db="EMBL/GenBank/DDBJ databases">
        <title>Insight into the proteome of Arion vulgaris.</title>
        <authorList>
            <person name="Aradska J."/>
            <person name="Bulat T."/>
            <person name="Smidak R."/>
            <person name="Sarate P."/>
            <person name="Gangsoo J."/>
            <person name="Sialana F."/>
            <person name="Bilban M."/>
            <person name="Lubec G."/>
        </authorList>
    </citation>
    <scope>NUCLEOTIDE SEQUENCE</scope>
    <source>
        <tissue evidence="1">Skin</tissue>
    </source>
</reference>
<accession>A0A0B6Z8L8</accession>
<protein>
    <submittedName>
        <fullName evidence="1">Uncharacterized protein</fullName>
    </submittedName>
</protein>
<proteinExistence type="predicted"/>
<feature type="non-terminal residue" evidence="1">
    <location>
        <position position="75"/>
    </location>
</feature>
<gene>
    <name evidence="1" type="primary">ORF50445</name>
</gene>
<evidence type="ECO:0000313" key="1">
    <source>
        <dbReference type="EMBL" id="CEK64040.1"/>
    </source>
</evidence>
<organism evidence="1">
    <name type="scientific">Arion vulgaris</name>
    <dbReference type="NCBI Taxonomy" id="1028688"/>
    <lineage>
        <taxon>Eukaryota</taxon>
        <taxon>Metazoa</taxon>
        <taxon>Spiralia</taxon>
        <taxon>Lophotrochozoa</taxon>
        <taxon>Mollusca</taxon>
        <taxon>Gastropoda</taxon>
        <taxon>Heterobranchia</taxon>
        <taxon>Euthyneura</taxon>
        <taxon>Panpulmonata</taxon>
        <taxon>Eupulmonata</taxon>
        <taxon>Stylommatophora</taxon>
        <taxon>Helicina</taxon>
        <taxon>Arionoidea</taxon>
        <taxon>Arionidae</taxon>
        <taxon>Arion</taxon>
    </lineage>
</organism>
<name>A0A0B6Z8L8_9EUPU</name>
<dbReference type="EMBL" id="HACG01017175">
    <property type="protein sequence ID" value="CEK64040.1"/>
    <property type="molecule type" value="Transcribed_RNA"/>
</dbReference>